<gene>
    <name evidence="1" type="ORF">A2954_02445</name>
</gene>
<protein>
    <submittedName>
        <fullName evidence="1">Uncharacterized protein</fullName>
    </submittedName>
</protein>
<reference evidence="1 2" key="1">
    <citation type="journal article" date="2016" name="Nat. Commun.">
        <title>Thousands of microbial genomes shed light on interconnected biogeochemical processes in an aquifer system.</title>
        <authorList>
            <person name="Anantharaman K."/>
            <person name="Brown C.T."/>
            <person name="Hug L.A."/>
            <person name="Sharon I."/>
            <person name="Castelle C.J."/>
            <person name="Probst A.J."/>
            <person name="Thomas B.C."/>
            <person name="Singh A."/>
            <person name="Wilkins M.J."/>
            <person name="Karaoz U."/>
            <person name="Brodie E.L."/>
            <person name="Williams K.H."/>
            <person name="Hubbard S.S."/>
            <person name="Banfield J.F."/>
        </authorList>
    </citation>
    <scope>NUCLEOTIDE SEQUENCE [LARGE SCALE GENOMIC DNA]</scope>
</reference>
<organism evidence="1 2">
    <name type="scientific">Candidatus Roizmanbacteria bacterium RIFCSPLOWO2_01_FULL_37_12</name>
    <dbReference type="NCBI Taxonomy" id="1802056"/>
    <lineage>
        <taxon>Bacteria</taxon>
        <taxon>Candidatus Roizmaniibacteriota</taxon>
    </lineage>
</organism>
<dbReference type="EMBL" id="MGAG01000008">
    <property type="protein sequence ID" value="OGK41885.1"/>
    <property type="molecule type" value="Genomic_DNA"/>
</dbReference>
<dbReference type="STRING" id="1802056.A2954_02445"/>
<evidence type="ECO:0000313" key="1">
    <source>
        <dbReference type="EMBL" id="OGK41885.1"/>
    </source>
</evidence>
<proteinExistence type="predicted"/>
<dbReference type="AlphaFoldDB" id="A0A1F7IEV1"/>
<sequence>MENAEGGPRIVNGYIVLNKNNKHLISNGRGWMSHDHLAEAYVYTREQLDEIMEQAEREKWEFRPTHIIPATWQEGVGTVLPEAKIDKINKLRIEIGKLPPLKK</sequence>
<comment type="caution">
    <text evidence="1">The sequence shown here is derived from an EMBL/GenBank/DDBJ whole genome shotgun (WGS) entry which is preliminary data.</text>
</comment>
<accession>A0A1F7IEV1</accession>
<evidence type="ECO:0000313" key="2">
    <source>
        <dbReference type="Proteomes" id="UP000177698"/>
    </source>
</evidence>
<name>A0A1F7IEV1_9BACT</name>
<dbReference type="Proteomes" id="UP000177698">
    <property type="component" value="Unassembled WGS sequence"/>
</dbReference>